<dbReference type="RefSeq" id="WP_319986047.1">
    <property type="nucleotide sequence ID" value="NZ_JAXAVV010000011.1"/>
</dbReference>
<gene>
    <name evidence="14" type="ORF">SK571_22460</name>
</gene>
<dbReference type="InterPro" id="IPR045034">
    <property type="entry name" value="O-acyltransferase_WSD1-like"/>
</dbReference>
<dbReference type="Gene3D" id="3.30.559.10">
    <property type="entry name" value="Chloramphenicol acetyltransferase-like domain"/>
    <property type="match status" value="1"/>
</dbReference>
<evidence type="ECO:0000259" key="12">
    <source>
        <dbReference type="Pfam" id="PF03007"/>
    </source>
</evidence>
<dbReference type="InterPro" id="IPR004255">
    <property type="entry name" value="O-acyltransferase_WSD1_N"/>
</dbReference>
<evidence type="ECO:0000256" key="7">
    <source>
        <dbReference type="ARBA" id="ARBA00022798"/>
    </source>
</evidence>
<evidence type="ECO:0000256" key="11">
    <source>
        <dbReference type="RuleBase" id="RU361241"/>
    </source>
</evidence>
<evidence type="ECO:0000256" key="3">
    <source>
        <dbReference type="ARBA" id="ARBA00009587"/>
    </source>
</evidence>
<dbReference type="InterPro" id="IPR009721">
    <property type="entry name" value="O-acyltransferase_WSD1_C"/>
</dbReference>
<evidence type="ECO:0000256" key="4">
    <source>
        <dbReference type="ARBA" id="ARBA00013244"/>
    </source>
</evidence>
<dbReference type="Proteomes" id="UP001271792">
    <property type="component" value="Unassembled WGS sequence"/>
</dbReference>
<accession>A0ABU4TV25</accession>
<comment type="pathway">
    <text evidence="2">Lipid metabolism.</text>
</comment>
<feature type="domain" description="O-acyltransferase WSD1-like N-terminal" evidence="12">
    <location>
        <begin position="4"/>
        <end position="164"/>
    </location>
</feature>
<dbReference type="InterPro" id="IPR023213">
    <property type="entry name" value="CAT-like_dom_sf"/>
</dbReference>
<feature type="domain" description="O-acyltransferase WSD1 C-terminal" evidence="13">
    <location>
        <begin position="278"/>
        <end position="422"/>
    </location>
</feature>
<dbReference type="PANTHER" id="PTHR31650">
    <property type="entry name" value="O-ACYLTRANSFERASE (WSD1-LIKE) FAMILY PROTEIN"/>
    <property type="match status" value="1"/>
</dbReference>
<comment type="catalytic activity">
    <reaction evidence="10 11">
        <text>an acyl-CoA + a 1,2-diacyl-sn-glycerol = a triacyl-sn-glycerol + CoA</text>
        <dbReference type="Rhea" id="RHEA:10868"/>
        <dbReference type="ChEBI" id="CHEBI:17815"/>
        <dbReference type="ChEBI" id="CHEBI:57287"/>
        <dbReference type="ChEBI" id="CHEBI:58342"/>
        <dbReference type="ChEBI" id="CHEBI:64615"/>
        <dbReference type="EC" id="2.3.1.20"/>
    </reaction>
</comment>
<evidence type="ECO:0000256" key="5">
    <source>
        <dbReference type="ARBA" id="ARBA00022516"/>
    </source>
</evidence>
<dbReference type="PANTHER" id="PTHR31650:SF1">
    <property type="entry name" value="WAX ESTER SYNTHASE_DIACYLGLYCEROL ACYLTRANSFERASE 4-RELATED"/>
    <property type="match status" value="1"/>
</dbReference>
<dbReference type="Pfam" id="PF03007">
    <property type="entry name" value="WS_DGAT_cat"/>
    <property type="match status" value="1"/>
</dbReference>
<evidence type="ECO:0000256" key="2">
    <source>
        <dbReference type="ARBA" id="ARBA00005189"/>
    </source>
</evidence>
<dbReference type="SUPFAM" id="SSF52777">
    <property type="entry name" value="CoA-dependent acyltransferases"/>
    <property type="match status" value="2"/>
</dbReference>
<keyword evidence="15" id="KW-1185">Reference proteome</keyword>
<evidence type="ECO:0000256" key="1">
    <source>
        <dbReference type="ARBA" id="ARBA00004771"/>
    </source>
</evidence>
<dbReference type="EC" id="2.3.1.20" evidence="4 11"/>
<keyword evidence="5 11" id="KW-0444">Lipid biosynthesis</keyword>
<organism evidence="14 15">
    <name type="scientific">Lentzea kristufekii</name>
    <dbReference type="NCBI Taxonomy" id="3095430"/>
    <lineage>
        <taxon>Bacteria</taxon>
        <taxon>Bacillati</taxon>
        <taxon>Actinomycetota</taxon>
        <taxon>Actinomycetes</taxon>
        <taxon>Pseudonocardiales</taxon>
        <taxon>Pseudonocardiaceae</taxon>
        <taxon>Lentzea</taxon>
    </lineage>
</organism>
<comment type="similarity">
    <text evidence="3 11">Belongs to the long-chain O-acyltransferase family.</text>
</comment>
<comment type="pathway">
    <text evidence="1 11">Glycerolipid metabolism; triacylglycerol biosynthesis.</text>
</comment>
<evidence type="ECO:0000256" key="8">
    <source>
        <dbReference type="ARBA" id="ARBA00023098"/>
    </source>
</evidence>
<dbReference type="InterPro" id="IPR014292">
    <property type="entry name" value="Acyl_transf_WS/DGAT"/>
</dbReference>
<proteinExistence type="inferred from homology"/>
<evidence type="ECO:0000313" key="14">
    <source>
        <dbReference type="EMBL" id="MDX8052159.1"/>
    </source>
</evidence>
<comment type="caution">
    <text evidence="14">The sequence shown here is derived from an EMBL/GenBank/DDBJ whole genome shotgun (WGS) entry which is preliminary data.</text>
</comment>
<evidence type="ECO:0000256" key="9">
    <source>
        <dbReference type="ARBA" id="ARBA00023315"/>
    </source>
</evidence>
<reference evidence="14 15" key="1">
    <citation type="submission" date="2023-11" db="EMBL/GenBank/DDBJ databases">
        <title>Lentzea sokolovensis, sp. nov., Lentzea kristufkii, sp. nov., and Lentzea miocenensis, sp. nov., rare actinobacteria from Sokolov Coal Basin, Miocene lacustrine sediment, Czech Republic.</title>
        <authorList>
            <person name="Lara A."/>
            <person name="Kotroba L."/>
            <person name="Nouioui I."/>
            <person name="Neumann-Schaal M."/>
            <person name="Mast Y."/>
            <person name="Chronakova A."/>
        </authorList>
    </citation>
    <scope>NUCLEOTIDE SEQUENCE [LARGE SCALE GENOMIC DNA]</scope>
    <source>
        <strain evidence="14 15">BCCO 10_0798</strain>
    </source>
</reference>
<dbReference type="EMBL" id="JAXAVV010000011">
    <property type="protein sequence ID" value="MDX8052159.1"/>
    <property type="molecule type" value="Genomic_DNA"/>
</dbReference>
<keyword evidence="9 11" id="KW-0012">Acyltransferase</keyword>
<sequence>MDQLSPLDAAFLEVEDADPHASLAIASVAVVEGPAPSQDEFLALIRSKLHVLPRARQKLVRTPLDLSTPQWQDDPAFDLTYHLRRTALPAPGGDAELCALIARIMGQRLDRERPLWEYWVVEGLADGRWAVLAKVHHCMADGVSGTMMYDVMYGDAPAPEPPDDASPSSLLSLLANVVRAPLDLAGGLLSLVWSLLPVRPSTLFGQLGSPRLYRLVRTSLPEVKEIAHTFGVTVNDVVLAAITQAYRALLLERGERPSPHSVRTMVPVSVRGDRKLDNQVSLRLAFLPVDAETAVEALAQVHRRFTDAKQEHQAESGQTLALLARHEPFAPLAWSVRLGAMMPQRSIVTVTTNVPGPRKPLKVLGRRIVEILPYVPIAIRIRTGIAVLSYTDRVAIGITADRDSTPDVDVLAEALHKAIAELLIESRRDAAPTRRG</sequence>
<keyword evidence="7 11" id="KW-0319">Glycerol metabolism</keyword>
<evidence type="ECO:0000256" key="6">
    <source>
        <dbReference type="ARBA" id="ARBA00022679"/>
    </source>
</evidence>
<name>A0ABU4TV25_9PSEU</name>
<keyword evidence="8 11" id="KW-0443">Lipid metabolism</keyword>
<evidence type="ECO:0000259" key="13">
    <source>
        <dbReference type="Pfam" id="PF06974"/>
    </source>
</evidence>
<keyword evidence="6 11" id="KW-0808">Transferase</keyword>
<dbReference type="Pfam" id="PF06974">
    <property type="entry name" value="WS_DGAT_C"/>
    <property type="match status" value="1"/>
</dbReference>
<dbReference type="NCBIfam" id="TIGR02946">
    <property type="entry name" value="acyl_WS_DGAT"/>
    <property type="match status" value="1"/>
</dbReference>
<evidence type="ECO:0000313" key="15">
    <source>
        <dbReference type="Proteomes" id="UP001271792"/>
    </source>
</evidence>
<evidence type="ECO:0000256" key="10">
    <source>
        <dbReference type="ARBA" id="ARBA00048109"/>
    </source>
</evidence>
<protein>
    <recommendedName>
        <fullName evidence="4 11">Diacylglycerol O-acyltransferase</fullName>
        <ecNumber evidence="4 11">2.3.1.20</ecNumber>
    </recommendedName>
</protein>